<keyword evidence="2" id="KW-0813">Transport</keyword>
<feature type="non-terminal residue" evidence="9">
    <location>
        <position position="110"/>
    </location>
</feature>
<dbReference type="GO" id="GO:0005886">
    <property type="term" value="C:plasma membrane"/>
    <property type="evidence" value="ECO:0007669"/>
    <property type="project" value="TreeGrafter"/>
</dbReference>
<keyword evidence="3 7" id="KW-0812">Transmembrane</keyword>
<feature type="domain" description="Citrate transporter-like" evidence="8">
    <location>
        <begin position="18"/>
        <end position="104"/>
    </location>
</feature>
<keyword evidence="6 7" id="KW-0472">Membrane</keyword>
<keyword evidence="4" id="KW-0677">Repeat</keyword>
<reference evidence="9" key="1">
    <citation type="submission" date="2018-05" db="EMBL/GenBank/DDBJ databases">
        <authorList>
            <person name="Lanie J.A."/>
            <person name="Ng W.-L."/>
            <person name="Kazmierczak K.M."/>
            <person name="Andrzejewski T.M."/>
            <person name="Davidsen T.M."/>
            <person name="Wayne K.J."/>
            <person name="Tettelin H."/>
            <person name="Glass J.I."/>
            <person name="Rusch D."/>
            <person name="Podicherti R."/>
            <person name="Tsui H.-C.T."/>
            <person name="Winkler M.E."/>
        </authorList>
    </citation>
    <scope>NUCLEOTIDE SEQUENCE</scope>
</reference>
<dbReference type="InterPro" id="IPR051679">
    <property type="entry name" value="DASS-Related_Transporters"/>
</dbReference>
<dbReference type="InterPro" id="IPR004680">
    <property type="entry name" value="Cit_transptr-like_dom"/>
</dbReference>
<evidence type="ECO:0000256" key="3">
    <source>
        <dbReference type="ARBA" id="ARBA00022692"/>
    </source>
</evidence>
<dbReference type="PANTHER" id="PTHR43652:SF2">
    <property type="entry name" value="BASIC AMINO ACID ANTIPORTER YFCC-RELATED"/>
    <property type="match status" value="1"/>
</dbReference>
<organism evidence="9">
    <name type="scientific">marine metagenome</name>
    <dbReference type="NCBI Taxonomy" id="408172"/>
    <lineage>
        <taxon>unclassified sequences</taxon>
        <taxon>metagenomes</taxon>
        <taxon>ecological metagenomes</taxon>
    </lineage>
</organism>
<name>A0A382SRA6_9ZZZZ</name>
<proteinExistence type="predicted"/>
<keyword evidence="5 7" id="KW-1133">Transmembrane helix</keyword>
<evidence type="ECO:0000313" key="9">
    <source>
        <dbReference type="EMBL" id="SVD12025.1"/>
    </source>
</evidence>
<evidence type="ECO:0000256" key="7">
    <source>
        <dbReference type="SAM" id="Phobius"/>
    </source>
</evidence>
<dbReference type="PANTHER" id="PTHR43652">
    <property type="entry name" value="BASIC AMINO ACID ANTIPORTER YFCC-RELATED"/>
    <property type="match status" value="1"/>
</dbReference>
<evidence type="ECO:0000256" key="5">
    <source>
        <dbReference type="ARBA" id="ARBA00022989"/>
    </source>
</evidence>
<protein>
    <recommendedName>
        <fullName evidence="8">Citrate transporter-like domain-containing protein</fullName>
    </recommendedName>
</protein>
<evidence type="ECO:0000259" key="8">
    <source>
        <dbReference type="Pfam" id="PF03600"/>
    </source>
</evidence>
<comment type="subcellular location">
    <subcellularLocation>
        <location evidence="1">Membrane</location>
        <topology evidence="1">Multi-pass membrane protein</topology>
    </subcellularLocation>
</comment>
<dbReference type="Pfam" id="PF03600">
    <property type="entry name" value="CitMHS"/>
    <property type="match status" value="1"/>
</dbReference>
<evidence type="ECO:0000256" key="1">
    <source>
        <dbReference type="ARBA" id="ARBA00004141"/>
    </source>
</evidence>
<gene>
    <name evidence="9" type="ORF">METZ01_LOCUS364879</name>
</gene>
<evidence type="ECO:0000256" key="4">
    <source>
        <dbReference type="ARBA" id="ARBA00022737"/>
    </source>
</evidence>
<sequence>MTTEQYIVFGLIAGTFGLFAWGRWRHDVVAAVALFSLAVADVILEKATGKSSRLLEDPSHALDGFGHPAVMTVAAVLIISRALRNSGVVDLLARYIMPLSKNQTLHIFSL</sequence>
<evidence type="ECO:0000256" key="6">
    <source>
        <dbReference type="ARBA" id="ARBA00023136"/>
    </source>
</evidence>
<accession>A0A382SRA6</accession>
<evidence type="ECO:0000256" key="2">
    <source>
        <dbReference type="ARBA" id="ARBA00022448"/>
    </source>
</evidence>
<dbReference type="EMBL" id="UINC01130760">
    <property type="protein sequence ID" value="SVD12025.1"/>
    <property type="molecule type" value="Genomic_DNA"/>
</dbReference>
<dbReference type="GO" id="GO:0055085">
    <property type="term" value="P:transmembrane transport"/>
    <property type="evidence" value="ECO:0007669"/>
    <property type="project" value="InterPro"/>
</dbReference>
<feature type="transmembrane region" description="Helical" evidence="7">
    <location>
        <begin position="28"/>
        <end position="44"/>
    </location>
</feature>
<dbReference type="AlphaFoldDB" id="A0A382SRA6"/>
<feature type="transmembrane region" description="Helical" evidence="7">
    <location>
        <begin position="6"/>
        <end position="21"/>
    </location>
</feature>